<name>A0A1V3XNU5_MYCKA</name>
<accession>A0A1V3XNU5</accession>
<organism evidence="2 3">
    <name type="scientific">Mycobacterium kansasii</name>
    <dbReference type="NCBI Taxonomy" id="1768"/>
    <lineage>
        <taxon>Bacteria</taxon>
        <taxon>Bacillati</taxon>
        <taxon>Actinomycetota</taxon>
        <taxon>Actinomycetes</taxon>
        <taxon>Mycobacteriales</taxon>
        <taxon>Mycobacteriaceae</taxon>
        <taxon>Mycobacterium</taxon>
    </lineage>
</organism>
<evidence type="ECO:0000313" key="4">
    <source>
        <dbReference type="Proteomes" id="UP000189229"/>
    </source>
</evidence>
<dbReference type="EMBL" id="MVBN01000002">
    <property type="protein sequence ID" value="OOK80875.1"/>
    <property type="molecule type" value="Genomic_DNA"/>
</dbReference>
<protein>
    <submittedName>
        <fullName evidence="2">PE family protein</fullName>
    </submittedName>
</protein>
<evidence type="ECO:0000313" key="2">
    <source>
        <dbReference type="EMBL" id="OOK80875.1"/>
    </source>
</evidence>
<proteinExistence type="predicted"/>
<evidence type="ECO:0000313" key="1">
    <source>
        <dbReference type="EMBL" id="OOK78745.1"/>
    </source>
</evidence>
<dbReference type="Proteomes" id="UP000189229">
    <property type="component" value="Unassembled WGS sequence"/>
</dbReference>
<dbReference type="Proteomes" id="UP000188532">
    <property type="component" value="Unassembled WGS sequence"/>
</dbReference>
<reference evidence="3 4" key="1">
    <citation type="submission" date="2017-02" db="EMBL/GenBank/DDBJ databases">
        <title>Complete genome sequences of Mycobacterium kansasii strains isolated from rhesus macaques.</title>
        <authorList>
            <person name="Panda A."/>
            <person name="Nagaraj S."/>
            <person name="Zhao X."/>
            <person name="Tettelin H."/>
            <person name="Detolla L.J."/>
        </authorList>
    </citation>
    <scope>NUCLEOTIDE SEQUENCE [LARGE SCALE GENOMIC DNA]</scope>
    <source>
        <strain evidence="2 3">11-3469</strain>
        <strain evidence="1 4">11-3813</strain>
    </source>
</reference>
<sequence length="45" mass="4691">MSFVCALPEFVDAVAAESGRGCSTISQANAAACCPDDVDRGRWGR</sequence>
<dbReference type="EMBL" id="MVBM01000002">
    <property type="protein sequence ID" value="OOK78745.1"/>
    <property type="molecule type" value="Genomic_DNA"/>
</dbReference>
<gene>
    <name evidence="2" type="ORF">BZL29_2160</name>
    <name evidence="1" type="ORF">BZL30_2162</name>
</gene>
<evidence type="ECO:0000313" key="3">
    <source>
        <dbReference type="Proteomes" id="UP000188532"/>
    </source>
</evidence>
<dbReference type="AlphaFoldDB" id="A0A1V3XNU5"/>
<comment type="caution">
    <text evidence="2">The sequence shown here is derived from an EMBL/GenBank/DDBJ whole genome shotgun (WGS) entry which is preliminary data.</text>
</comment>